<evidence type="ECO:0000256" key="4">
    <source>
        <dbReference type="ARBA" id="ARBA00022964"/>
    </source>
</evidence>
<evidence type="ECO:0000256" key="1">
    <source>
        <dbReference type="ARBA" id="ARBA00001961"/>
    </source>
</evidence>
<dbReference type="Pfam" id="PF13640">
    <property type="entry name" value="2OG-FeII_Oxy_3"/>
    <property type="match status" value="1"/>
</dbReference>
<dbReference type="InterPro" id="IPR006620">
    <property type="entry name" value="Pro_4_hyd_alph"/>
</dbReference>
<feature type="domain" description="Fe2OG dioxygenase" evidence="7">
    <location>
        <begin position="104"/>
        <end position="198"/>
    </location>
</feature>
<dbReference type="PROSITE" id="PS51471">
    <property type="entry name" value="FE2OG_OXY"/>
    <property type="match status" value="1"/>
</dbReference>
<dbReference type="PANTHER" id="PTHR12907">
    <property type="entry name" value="EGL NINE HOMOLOG-RELATED"/>
    <property type="match status" value="1"/>
</dbReference>
<evidence type="ECO:0000313" key="9">
    <source>
        <dbReference type="Proteomes" id="UP001597510"/>
    </source>
</evidence>
<gene>
    <name evidence="8" type="ORF">ACFSR2_11335</name>
</gene>
<dbReference type="RefSeq" id="WP_340236783.1">
    <property type="nucleotide sequence ID" value="NZ_JBBEWC010000007.1"/>
</dbReference>
<organism evidence="8 9">
    <name type="scientific">Emticicia soli</name>
    <dbReference type="NCBI Taxonomy" id="2027878"/>
    <lineage>
        <taxon>Bacteria</taxon>
        <taxon>Pseudomonadati</taxon>
        <taxon>Bacteroidota</taxon>
        <taxon>Cytophagia</taxon>
        <taxon>Cytophagales</taxon>
        <taxon>Leadbetterellaceae</taxon>
        <taxon>Emticicia</taxon>
    </lineage>
</organism>
<dbReference type="SMART" id="SM00702">
    <property type="entry name" value="P4Hc"/>
    <property type="match status" value="1"/>
</dbReference>
<evidence type="ECO:0000256" key="2">
    <source>
        <dbReference type="ARBA" id="ARBA00022723"/>
    </source>
</evidence>
<reference evidence="9" key="1">
    <citation type="journal article" date="2019" name="Int. J. Syst. Evol. Microbiol.">
        <title>The Global Catalogue of Microorganisms (GCM) 10K type strain sequencing project: providing services to taxonomists for standard genome sequencing and annotation.</title>
        <authorList>
            <consortium name="The Broad Institute Genomics Platform"/>
            <consortium name="The Broad Institute Genome Sequencing Center for Infectious Disease"/>
            <person name="Wu L."/>
            <person name="Ma J."/>
        </authorList>
    </citation>
    <scope>NUCLEOTIDE SEQUENCE [LARGE SCALE GENOMIC DNA]</scope>
    <source>
        <strain evidence="9">KCTC 52344</strain>
    </source>
</reference>
<evidence type="ECO:0000256" key="3">
    <source>
        <dbReference type="ARBA" id="ARBA00022896"/>
    </source>
</evidence>
<dbReference type="InterPro" id="IPR005123">
    <property type="entry name" value="Oxoglu/Fe-dep_dioxygenase_dom"/>
</dbReference>
<keyword evidence="3" id="KW-0847">Vitamin C</keyword>
<keyword evidence="9" id="KW-1185">Reference proteome</keyword>
<evidence type="ECO:0000256" key="5">
    <source>
        <dbReference type="ARBA" id="ARBA00023002"/>
    </source>
</evidence>
<evidence type="ECO:0000313" key="8">
    <source>
        <dbReference type="EMBL" id="MFD2521483.1"/>
    </source>
</evidence>
<evidence type="ECO:0000256" key="6">
    <source>
        <dbReference type="ARBA" id="ARBA00023004"/>
    </source>
</evidence>
<dbReference type="InterPro" id="IPR051559">
    <property type="entry name" value="HIF_prolyl_hydroxylases"/>
</dbReference>
<dbReference type="EMBL" id="JBHULC010000009">
    <property type="protein sequence ID" value="MFD2521483.1"/>
    <property type="molecule type" value="Genomic_DNA"/>
</dbReference>
<keyword evidence="5" id="KW-0560">Oxidoreductase</keyword>
<comment type="cofactor">
    <cofactor evidence="1">
        <name>L-ascorbate</name>
        <dbReference type="ChEBI" id="CHEBI:38290"/>
    </cofactor>
</comment>
<sequence length="200" mass="23313">MEETWQVSFESIISQIIEQGYGILDGFLSEEEIGALNESFLAHYQAQEFKQAGISKGHEVVKNIRGDEILWLEKDNANEIETRFLTRLEEFMSYVNYTCYLGLRSYEIHYASYPVGTFYKRHLDKFRNDSGRKLSFICYLNQDWQPDNGGELVLYLPDKAEKILPLGGRLAVFESDKIEHEVLPATRERRSLTGWLRNID</sequence>
<accession>A0ABW5J6T3</accession>
<dbReference type="Gene3D" id="2.60.120.620">
    <property type="entry name" value="q2cbj1_9rhob like domain"/>
    <property type="match status" value="1"/>
</dbReference>
<dbReference type="Proteomes" id="UP001597510">
    <property type="component" value="Unassembled WGS sequence"/>
</dbReference>
<comment type="caution">
    <text evidence="8">The sequence shown here is derived from an EMBL/GenBank/DDBJ whole genome shotgun (WGS) entry which is preliminary data.</text>
</comment>
<keyword evidence="4" id="KW-0223">Dioxygenase</keyword>
<evidence type="ECO:0000259" key="7">
    <source>
        <dbReference type="PROSITE" id="PS51471"/>
    </source>
</evidence>
<dbReference type="PANTHER" id="PTHR12907:SF26">
    <property type="entry name" value="HIF PROLYL HYDROXYLASE, ISOFORM C"/>
    <property type="match status" value="1"/>
</dbReference>
<protein>
    <submittedName>
        <fullName evidence="8">2OG-Fe(II) oxygenase</fullName>
    </submittedName>
</protein>
<dbReference type="InterPro" id="IPR044862">
    <property type="entry name" value="Pro_4_hyd_alph_FE2OG_OXY"/>
</dbReference>
<keyword evidence="6" id="KW-0408">Iron</keyword>
<keyword evidence="2" id="KW-0479">Metal-binding</keyword>
<proteinExistence type="predicted"/>
<name>A0ABW5J6T3_9BACT</name>